<dbReference type="InterPro" id="IPR029063">
    <property type="entry name" value="SAM-dependent_MTases_sf"/>
</dbReference>
<dbReference type="PANTHER" id="PTHR43667:SF1">
    <property type="entry name" value="CYCLOPROPANE-FATTY-ACYL-PHOSPHOLIPID SYNTHASE"/>
    <property type="match status" value="1"/>
</dbReference>
<evidence type="ECO:0000313" key="6">
    <source>
        <dbReference type="EMBL" id="VFU12169.1"/>
    </source>
</evidence>
<sequence length="372" mass="43010">MSQGKLRNRAEQLLREADITIGGSRPWDIRVHNDGLYERVLSGGSLALGESYMDGWWDCERLDEFFYRIFTAGLNTRVLTAMDLAHCLKSRIVNLQKKSRAYEIGERHYDIGNDLYEAMLDRRMIYSCGYWKEARDLDDAQEAKLDLVCRKLGLASGMRVLDIGCGWGGMAKFAAEHYGVEAVGITVSREQAEYAGNLCRGLAVDIRLQDYRDLDESFDRVMSIGMFEHVGCKNYRTFMKVVRKTLRPGGLFLLQTIGRNSPVRSGDPWIEHYIFPNSMLPSLSQISRAFEGLFVLEDLHNFSADYDKTLMQWFKRFQMSWDILKNRYDERFRRMWSYYLMASAGGFRARKNQLWQFVLSPEGVAGGYEPVR</sequence>
<dbReference type="Pfam" id="PF02353">
    <property type="entry name" value="CMAS"/>
    <property type="match status" value="1"/>
</dbReference>
<gene>
    <name evidence="6" type="primary">cfa</name>
    <name evidence="6" type="ORF">SCFA_1290009</name>
</gene>
<reference evidence="6" key="1">
    <citation type="submission" date="2019-03" db="EMBL/GenBank/DDBJ databases">
        <authorList>
            <person name="Hao L."/>
        </authorList>
    </citation>
    <scope>NUCLEOTIDE SEQUENCE</scope>
</reference>
<dbReference type="GO" id="GO:0008825">
    <property type="term" value="F:cyclopropane-fatty-acyl-phospholipid synthase activity"/>
    <property type="evidence" value="ECO:0007669"/>
    <property type="project" value="UniProtKB-EC"/>
</dbReference>
<dbReference type="GO" id="GO:0008610">
    <property type="term" value="P:lipid biosynthetic process"/>
    <property type="evidence" value="ECO:0007669"/>
    <property type="project" value="InterPro"/>
</dbReference>
<evidence type="ECO:0000256" key="2">
    <source>
        <dbReference type="ARBA" id="ARBA00022603"/>
    </source>
</evidence>
<evidence type="ECO:0000256" key="1">
    <source>
        <dbReference type="ARBA" id="ARBA00010815"/>
    </source>
</evidence>
<dbReference type="GO" id="GO:0032259">
    <property type="term" value="P:methylation"/>
    <property type="evidence" value="ECO:0007669"/>
    <property type="project" value="UniProtKB-KW"/>
</dbReference>
<keyword evidence="4" id="KW-0949">S-adenosyl-L-methionine</keyword>
<dbReference type="CDD" id="cd02440">
    <property type="entry name" value="AdoMet_MTases"/>
    <property type="match status" value="1"/>
</dbReference>
<dbReference type="InterPro" id="IPR003333">
    <property type="entry name" value="CMAS"/>
</dbReference>
<dbReference type="InterPro" id="IPR050723">
    <property type="entry name" value="CFA/CMAS"/>
</dbReference>
<dbReference type="SUPFAM" id="SSF53335">
    <property type="entry name" value="S-adenosyl-L-methionine-dependent methyltransferases"/>
    <property type="match status" value="1"/>
</dbReference>
<accession>A0A485M0Q5</accession>
<comment type="similarity">
    <text evidence="1">Belongs to the CFA/CMAS family.</text>
</comment>
<evidence type="ECO:0000256" key="3">
    <source>
        <dbReference type="ARBA" id="ARBA00022679"/>
    </source>
</evidence>
<dbReference type="EMBL" id="CAADRM010000034">
    <property type="protein sequence ID" value="VFU12169.1"/>
    <property type="molecule type" value="Genomic_DNA"/>
</dbReference>
<dbReference type="NCBIfam" id="NF008686">
    <property type="entry name" value="PRK11705.1"/>
    <property type="match status" value="1"/>
</dbReference>
<dbReference type="PANTHER" id="PTHR43667">
    <property type="entry name" value="CYCLOPROPANE-FATTY-ACYL-PHOSPHOLIPID SYNTHASE"/>
    <property type="match status" value="1"/>
</dbReference>
<keyword evidence="2 6" id="KW-0489">Methyltransferase</keyword>
<protein>
    <submittedName>
        <fullName evidence="6">Cyclopropane fatty acyl phospholipid synthase (Unsaturated-phospholipid methyltransferase)</fullName>
        <ecNumber evidence="6">2.1.1.79</ecNumber>
    </submittedName>
</protein>
<evidence type="ECO:0000256" key="4">
    <source>
        <dbReference type="ARBA" id="ARBA00022691"/>
    </source>
</evidence>
<dbReference type="EC" id="2.1.1.79" evidence="6"/>
<proteinExistence type="inferred from homology"/>
<organism evidence="6">
    <name type="scientific">anaerobic digester metagenome</name>
    <dbReference type="NCBI Taxonomy" id="1263854"/>
    <lineage>
        <taxon>unclassified sequences</taxon>
        <taxon>metagenomes</taxon>
        <taxon>ecological metagenomes</taxon>
    </lineage>
</organism>
<evidence type="ECO:0000256" key="5">
    <source>
        <dbReference type="ARBA" id="ARBA00023098"/>
    </source>
</evidence>
<keyword evidence="3 6" id="KW-0808">Transferase</keyword>
<name>A0A485M0Q5_9ZZZZ</name>
<dbReference type="PIRSF" id="PIRSF003085">
    <property type="entry name" value="CMAS"/>
    <property type="match status" value="1"/>
</dbReference>
<dbReference type="AlphaFoldDB" id="A0A485M0Q5"/>
<keyword evidence="5" id="KW-0443">Lipid metabolism</keyword>
<dbReference type="Gene3D" id="3.40.50.150">
    <property type="entry name" value="Vaccinia Virus protein VP39"/>
    <property type="match status" value="1"/>
</dbReference>